<comment type="caution">
    <text evidence="1">The sequence shown here is derived from an EMBL/GenBank/DDBJ whole genome shotgun (WGS) entry which is preliminary data.</text>
</comment>
<reference evidence="1" key="2">
    <citation type="journal article" date="2020" name="Nat. Commun.">
        <title>Large-scale genome sequencing of mycorrhizal fungi provides insights into the early evolution of symbiotic traits.</title>
        <authorList>
            <person name="Miyauchi S."/>
            <person name="Kiss E."/>
            <person name="Kuo A."/>
            <person name="Drula E."/>
            <person name="Kohler A."/>
            <person name="Sanchez-Garcia M."/>
            <person name="Morin E."/>
            <person name="Andreopoulos B."/>
            <person name="Barry K.W."/>
            <person name="Bonito G."/>
            <person name="Buee M."/>
            <person name="Carver A."/>
            <person name="Chen C."/>
            <person name="Cichocki N."/>
            <person name="Clum A."/>
            <person name="Culley D."/>
            <person name="Crous P.W."/>
            <person name="Fauchery L."/>
            <person name="Girlanda M."/>
            <person name="Hayes R.D."/>
            <person name="Keri Z."/>
            <person name="LaButti K."/>
            <person name="Lipzen A."/>
            <person name="Lombard V."/>
            <person name="Magnuson J."/>
            <person name="Maillard F."/>
            <person name="Murat C."/>
            <person name="Nolan M."/>
            <person name="Ohm R.A."/>
            <person name="Pangilinan J."/>
            <person name="Pereira M.F."/>
            <person name="Perotto S."/>
            <person name="Peter M."/>
            <person name="Pfister S."/>
            <person name="Riley R."/>
            <person name="Sitrit Y."/>
            <person name="Stielow J.B."/>
            <person name="Szollosi G."/>
            <person name="Zifcakova L."/>
            <person name="Stursova M."/>
            <person name="Spatafora J.W."/>
            <person name="Tedersoo L."/>
            <person name="Vaario L.M."/>
            <person name="Yamada A."/>
            <person name="Yan M."/>
            <person name="Wang P."/>
            <person name="Xu J."/>
            <person name="Bruns T."/>
            <person name="Baldrian P."/>
            <person name="Vilgalys R."/>
            <person name="Dunand C."/>
            <person name="Henrissat B."/>
            <person name="Grigoriev I.V."/>
            <person name="Hibbett D."/>
            <person name="Nagy L.G."/>
            <person name="Martin F.M."/>
        </authorList>
    </citation>
    <scope>NUCLEOTIDE SEQUENCE</scope>
    <source>
        <strain evidence="1">BED1</strain>
    </source>
</reference>
<organism evidence="1 2">
    <name type="scientific">Boletus edulis BED1</name>
    <dbReference type="NCBI Taxonomy" id="1328754"/>
    <lineage>
        <taxon>Eukaryota</taxon>
        <taxon>Fungi</taxon>
        <taxon>Dikarya</taxon>
        <taxon>Basidiomycota</taxon>
        <taxon>Agaricomycotina</taxon>
        <taxon>Agaricomycetes</taxon>
        <taxon>Agaricomycetidae</taxon>
        <taxon>Boletales</taxon>
        <taxon>Boletineae</taxon>
        <taxon>Boletaceae</taxon>
        <taxon>Boletoideae</taxon>
        <taxon>Boletus</taxon>
    </lineage>
</organism>
<keyword evidence="2" id="KW-1185">Reference proteome</keyword>
<reference evidence="1" key="1">
    <citation type="submission" date="2019-10" db="EMBL/GenBank/DDBJ databases">
        <authorList>
            <consortium name="DOE Joint Genome Institute"/>
            <person name="Kuo A."/>
            <person name="Miyauchi S."/>
            <person name="Kiss E."/>
            <person name="Drula E."/>
            <person name="Kohler A."/>
            <person name="Sanchez-Garcia M."/>
            <person name="Andreopoulos B."/>
            <person name="Barry K.W."/>
            <person name="Bonito G."/>
            <person name="Buee M."/>
            <person name="Carver A."/>
            <person name="Chen C."/>
            <person name="Cichocki N."/>
            <person name="Clum A."/>
            <person name="Culley D."/>
            <person name="Crous P.W."/>
            <person name="Fauchery L."/>
            <person name="Girlanda M."/>
            <person name="Hayes R."/>
            <person name="Keri Z."/>
            <person name="LaButti K."/>
            <person name="Lipzen A."/>
            <person name="Lombard V."/>
            <person name="Magnuson J."/>
            <person name="Maillard F."/>
            <person name="Morin E."/>
            <person name="Murat C."/>
            <person name="Nolan M."/>
            <person name="Ohm R."/>
            <person name="Pangilinan J."/>
            <person name="Pereira M."/>
            <person name="Perotto S."/>
            <person name="Peter M."/>
            <person name="Riley R."/>
            <person name="Sitrit Y."/>
            <person name="Stielow B."/>
            <person name="Szollosi G."/>
            <person name="Zifcakova L."/>
            <person name="Stursova M."/>
            <person name="Spatafora J.W."/>
            <person name="Tedersoo L."/>
            <person name="Vaario L.-M."/>
            <person name="Yamada A."/>
            <person name="Yan M."/>
            <person name="Wang P."/>
            <person name="Xu J."/>
            <person name="Bruns T."/>
            <person name="Baldrian P."/>
            <person name="Vilgalys R."/>
            <person name="Henrissat B."/>
            <person name="Grigoriev I.V."/>
            <person name="Hibbett D."/>
            <person name="Nagy L.G."/>
            <person name="Martin F.M."/>
        </authorList>
    </citation>
    <scope>NUCLEOTIDE SEQUENCE</scope>
    <source>
        <strain evidence="1">BED1</strain>
    </source>
</reference>
<gene>
    <name evidence="1" type="ORF">L210DRAFT_3763481</name>
</gene>
<evidence type="ECO:0000313" key="2">
    <source>
        <dbReference type="Proteomes" id="UP001194468"/>
    </source>
</evidence>
<accession>A0AAD4BKB9</accession>
<dbReference type="EMBL" id="WHUW01000033">
    <property type="protein sequence ID" value="KAF8433478.1"/>
    <property type="molecule type" value="Genomic_DNA"/>
</dbReference>
<protein>
    <submittedName>
        <fullName evidence="1">Uncharacterized protein</fullName>
    </submittedName>
</protein>
<evidence type="ECO:0000313" key="1">
    <source>
        <dbReference type="EMBL" id="KAF8433478.1"/>
    </source>
</evidence>
<name>A0AAD4BKB9_BOLED</name>
<sequence length="191" mass="21505">MPTPQEVYTRLLMHRDLSRGFPLYTPEPNEGLPPDYRACGPRIGDLGYIDNMNGGFNFLFNVCLPADHPFNQVYGVPETFQQLKLRVGEERDHEEDVQFRPNQDPPGIILATCPTKVIQLGGMVDAQNSTSTMGAGFTMQFNSSKNEGAMLVLPHGTEKHDLLPIKKLERAVKENAQSWHDFIHRFNVPAL</sequence>
<dbReference type="Proteomes" id="UP001194468">
    <property type="component" value="Unassembled WGS sequence"/>
</dbReference>
<proteinExistence type="predicted"/>
<dbReference type="AlphaFoldDB" id="A0AAD4BKB9"/>